<dbReference type="AlphaFoldDB" id="A0A2X2IYE5"/>
<evidence type="ECO:0008006" key="4">
    <source>
        <dbReference type="Google" id="ProtNLM"/>
    </source>
</evidence>
<keyword evidence="1" id="KW-0732">Signal</keyword>
<feature type="signal peptide" evidence="1">
    <location>
        <begin position="1"/>
        <end position="19"/>
    </location>
</feature>
<evidence type="ECO:0000313" key="3">
    <source>
        <dbReference type="Proteomes" id="UP000251241"/>
    </source>
</evidence>
<organism evidence="2 3">
    <name type="scientific">Sphingobacterium multivorum</name>
    <dbReference type="NCBI Taxonomy" id="28454"/>
    <lineage>
        <taxon>Bacteria</taxon>
        <taxon>Pseudomonadati</taxon>
        <taxon>Bacteroidota</taxon>
        <taxon>Sphingobacteriia</taxon>
        <taxon>Sphingobacteriales</taxon>
        <taxon>Sphingobacteriaceae</taxon>
        <taxon>Sphingobacterium</taxon>
    </lineage>
</organism>
<accession>A0A2X2IYE5</accession>
<protein>
    <recommendedName>
        <fullName evidence="4">TonB-dependent receptor</fullName>
    </recommendedName>
</protein>
<evidence type="ECO:0000313" key="2">
    <source>
        <dbReference type="EMBL" id="SPZ84326.1"/>
    </source>
</evidence>
<gene>
    <name evidence="2" type="ORF">NCTC11343_00861</name>
</gene>
<sequence>MKVFLCLFIVVLLEQITFAQQTISGTVQVDKTQHPVPFASVNILSDGKIIAFKPTDKDGRFTITLTKEYASLYLQINHLTYEKFELKLGTQTSNLRIALVPKTNLLQDVIVKSKPKVSRSNDTISYDVGSFAKEEDRNIGDVIKRLPGMEVTESGLIKYQDKTVSKLYIDGDDLLENRYGVGTRTIPHKMVKDIQVLDNHEHYKVLKNKRFTDDVAINLVIKEEAKLKLTGQAKIGVGTPNLYDPELNSILFNKKVKMLNVLNGNNTGHDLSGDIIGANQSSLLAKFGSSTINNLLATSTTGSPNIPKNNYYFNNTGSLNTNNLYNLKNLWQLKSNIQVLYDNDRQNNASNTQYLLDDGDVYFNEQNHMKTARWLGAARLSASTNMEKKYASNTLSFEYEKKDITALLANSSGQIEQFQKHHIKGFSNLFSYIPQLKNNDIIAINWSLNYGNKPQTLQIYPGVFPEILNDSIPYKSSRQQIEVPSFFTEISTGYRFNKGRIKQYYQIGFNTDRQHFNSLLTIVDNEQRVRTLGDNTRNNLYWSRSQAFITPQYSWKTNRFETQLEIPITYLFTHYEDVSHQLATSKNSMLINPNLKARWQISQEDYLQFNYQFAQDIGNIEDIYRGAVLRNYRMLSQNNAALNESKKHTFNLNYNLARTLKVLFANAGISYTRSLSNTMLSSVIKNNITENILVNMDNLQDRWSSQIGFDKYIFPLASTLKLKGSISYFKYNQLLNNALVPTRSMSYLFQPSIEAKVFKSYSISYSGLFNWSRSKQQGLDNAIQNKTTTMMHNISFPASPFKNGFMRLNLRNLSTFQTNMKNASYTFIDFFTRYKINKWKMDIELEMNNLANIKNYRTYLMTANMISQNEFELRGRTILLRTVFNL</sequence>
<feature type="chain" id="PRO_5015884452" description="TonB-dependent receptor" evidence="1">
    <location>
        <begin position="20"/>
        <end position="886"/>
    </location>
</feature>
<name>A0A2X2IYE5_SPHMU</name>
<reference evidence="2 3" key="1">
    <citation type="submission" date="2018-06" db="EMBL/GenBank/DDBJ databases">
        <authorList>
            <consortium name="Pathogen Informatics"/>
            <person name="Doyle S."/>
        </authorList>
    </citation>
    <scope>NUCLEOTIDE SEQUENCE [LARGE SCALE GENOMIC DNA]</scope>
    <source>
        <strain evidence="2 3">NCTC11343</strain>
    </source>
</reference>
<dbReference type="SUPFAM" id="SSF56935">
    <property type="entry name" value="Porins"/>
    <property type="match status" value="1"/>
</dbReference>
<dbReference type="Proteomes" id="UP000251241">
    <property type="component" value="Unassembled WGS sequence"/>
</dbReference>
<dbReference type="EMBL" id="UAUU01000002">
    <property type="protein sequence ID" value="SPZ84326.1"/>
    <property type="molecule type" value="Genomic_DNA"/>
</dbReference>
<dbReference type="InterPro" id="IPR008969">
    <property type="entry name" value="CarboxyPept-like_regulatory"/>
</dbReference>
<dbReference type="SUPFAM" id="SSF49464">
    <property type="entry name" value="Carboxypeptidase regulatory domain-like"/>
    <property type="match status" value="1"/>
</dbReference>
<evidence type="ECO:0000256" key="1">
    <source>
        <dbReference type="SAM" id="SignalP"/>
    </source>
</evidence>
<proteinExistence type="predicted"/>